<evidence type="ECO:0000313" key="1">
    <source>
        <dbReference type="EMBL" id="KAJ0395130.1"/>
    </source>
</evidence>
<name>A0AAD5LB86_PYTIN</name>
<proteinExistence type="predicted"/>
<sequence>MYLFEDEGSGDLAVSFEGCPKSTEFDEIYSNSFLRQIYSSLARDTQYNLTLLASSRTELISPVVDCSSSAIELEDGSFAQTFFLTQFGLVTDYDSYRVFKGMQYASADGIYSSGFVIANGRFLVATSDILAIVITKLLRIRVRNIYVYDVDGHTVQEMARLLYPDTLSFSDLLHLNVAVLS</sequence>
<keyword evidence="2" id="KW-1185">Reference proteome</keyword>
<comment type="caution">
    <text evidence="1">The sequence shown here is derived from an EMBL/GenBank/DDBJ whole genome shotgun (WGS) entry which is preliminary data.</text>
</comment>
<evidence type="ECO:0000313" key="2">
    <source>
        <dbReference type="Proteomes" id="UP001209570"/>
    </source>
</evidence>
<gene>
    <name evidence="1" type="ORF">P43SY_004623</name>
</gene>
<reference evidence="1" key="1">
    <citation type="submission" date="2021-12" db="EMBL/GenBank/DDBJ databases">
        <title>Prjna785345.</title>
        <authorList>
            <person name="Rujirawat T."/>
            <person name="Krajaejun T."/>
        </authorList>
    </citation>
    <scope>NUCLEOTIDE SEQUENCE</scope>
    <source>
        <strain evidence="1">Pi057C3</strain>
    </source>
</reference>
<accession>A0AAD5LB86</accession>
<organism evidence="1 2">
    <name type="scientific">Pythium insidiosum</name>
    <name type="common">Pythiosis disease agent</name>
    <dbReference type="NCBI Taxonomy" id="114742"/>
    <lineage>
        <taxon>Eukaryota</taxon>
        <taxon>Sar</taxon>
        <taxon>Stramenopiles</taxon>
        <taxon>Oomycota</taxon>
        <taxon>Peronosporomycetes</taxon>
        <taxon>Pythiales</taxon>
        <taxon>Pythiaceae</taxon>
        <taxon>Pythium</taxon>
    </lineage>
</organism>
<protein>
    <submittedName>
        <fullName evidence="1">Uncharacterized protein</fullName>
    </submittedName>
</protein>
<dbReference type="EMBL" id="JAKCXM010000362">
    <property type="protein sequence ID" value="KAJ0395130.1"/>
    <property type="molecule type" value="Genomic_DNA"/>
</dbReference>
<dbReference type="Proteomes" id="UP001209570">
    <property type="component" value="Unassembled WGS sequence"/>
</dbReference>
<dbReference type="AlphaFoldDB" id="A0AAD5LB86"/>